<dbReference type="InterPro" id="IPR029058">
    <property type="entry name" value="AB_hydrolase_fold"/>
</dbReference>
<dbReference type="Pfam" id="PF12697">
    <property type="entry name" value="Abhydrolase_6"/>
    <property type="match status" value="1"/>
</dbReference>
<organism evidence="2 3">
    <name type="scientific">Microbacterium paraoxydans</name>
    <dbReference type="NCBI Taxonomy" id="199592"/>
    <lineage>
        <taxon>Bacteria</taxon>
        <taxon>Bacillati</taxon>
        <taxon>Actinomycetota</taxon>
        <taxon>Actinomycetes</taxon>
        <taxon>Micrococcales</taxon>
        <taxon>Microbacteriaceae</taxon>
        <taxon>Microbacterium</taxon>
    </lineage>
</organism>
<evidence type="ECO:0000313" key="2">
    <source>
        <dbReference type="EMBL" id="MBS0025040.1"/>
    </source>
</evidence>
<protein>
    <submittedName>
        <fullName evidence="2">Alpha/beta hydrolase</fullName>
    </submittedName>
</protein>
<dbReference type="SUPFAM" id="SSF53474">
    <property type="entry name" value="alpha/beta-Hydrolases"/>
    <property type="match status" value="1"/>
</dbReference>
<dbReference type="RefSeq" id="WP_211544405.1">
    <property type="nucleotide sequence ID" value="NZ_JAGTUK010000003.1"/>
</dbReference>
<proteinExistence type="predicted"/>
<gene>
    <name evidence="2" type="ORF">KE274_13095</name>
</gene>
<dbReference type="EMBL" id="JAGTUK010000003">
    <property type="protein sequence ID" value="MBS0025040.1"/>
    <property type="molecule type" value="Genomic_DNA"/>
</dbReference>
<keyword evidence="3" id="KW-1185">Reference proteome</keyword>
<dbReference type="InterPro" id="IPR000073">
    <property type="entry name" value="AB_hydrolase_1"/>
</dbReference>
<evidence type="ECO:0000259" key="1">
    <source>
        <dbReference type="Pfam" id="PF12697"/>
    </source>
</evidence>
<accession>A0ABS5IPX8</accession>
<evidence type="ECO:0000313" key="3">
    <source>
        <dbReference type="Proteomes" id="UP000678243"/>
    </source>
</evidence>
<keyword evidence="2" id="KW-0378">Hydrolase</keyword>
<name>A0ABS5IPX8_9MICO</name>
<dbReference type="Proteomes" id="UP000678243">
    <property type="component" value="Unassembled WGS sequence"/>
</dbReference>
<feature type="domain" description="AB hydrolase-1" evidence="1">
    <location>
        <begin position="23"/>
        <end position="208"/>
    </location>
</feature>
<dbReference type="Gene3D" id="3.40.50.1820">
    <property type="entry name" value="alpha/beta hydrolase"/>
    <property type="match status" value="1"/>
</dbReference>
<dbReference type="GO" id="GO:0016787">
    <property type="term" value="F:hydrolase activity"/>
    <property type="evidence" value="ECO:0007669"/>
    <property type="project" value="UniProtKB-KW"/>
</dbReference>
<sequence length="226" mass="24519">MTGAHHPHRLLIHGSGRRGTAAWPSIGEDTGEFVSFARDSTIEEQTRTLIGMAVAPVVFAHSIGAVPAVLAAARGLKLSGLVLVEPALYDIARGNSAVERHISIVTEARERALAGDLYGFWAILRPLMFGGPIQREHWDDERATAERWSTINLPWGHGLRGDEAAGIPTLVVTGGWNDEYEAIASALTRHGARHRVLPGAGHRVQDTPSFQRVVDEFERELGDATT</sequence>
<reference evidence="2 3" key="1">
    <citation type="submission" date="2021-04" db="EMBL/GenBank/DDBJ databases">
        <title>Whole genome analysis of root endophytic bacterium Microbacterium paraoxydans ku-mp colonizing RP-bio226 rice variety.</title>
        <authorList>
            <person name="Ulaganathan K."/>
            <person name="Latha B."/>
        </authorList>
    </citation>
    <scope>NUCLEOTIDE SEQUENCE [LARGE SCALE GENOMIC DNA]</scope>
    <source>
        <strain evidence="3">ku-mp</strain>
    </source>
</reference>
<comment type="caution">
    <text evidence="2">The sequence shown here is derived from an EMBL/GenBank/DDBJ whole genome shotgun (WGS) entry which is preliminary data.</text>
</comment>